<dbReference type="InterPro" id="IPR025164">
    <property type="entry name" value="Toastrack_DUF4097"/>
</dbReference>
<accession>A0A5K7SAC4</accession>
<dbReference type="Proteomes" id="UP001193389">
    <property type="component" value="Chromosome"/>
</dbReference>
<feature type="chain" id="PRO_5024339482" description="DUF4097 domain-containing protein" evidence="2">
    <location>
        <begin position="21"/>
        <end position="326"/>
    </location>
</feature>
<proteinExistence type="predicted"/>
<protein>
    <recommendedName>
        <fullName evidence="3">DUF4097 domain-containing protein</fullName>
    </recommendedName>
</protein>
<gene>
    <name evidence="4" type="ORF">AQPE_2581</name>
</gene>
<dbReference type="PANTHER" id="PTHR34094">
    <property type="match status" value="1"/>
</dbReference>
<dbReference type="Pfam" id="PF13349">
    <property type="entry name" value="DUF4097"/>
    <property type="match status" value="1"/>
</dbReference>
<evidence type="ECO:0000256" key="1">
    <source>
        <dbReference type="SAM" id="MobiDB-lite"/>
    </source>
</evidence>
<keyword evidence="2" id="KW-0732">Signal</keyword>
<evidence type="ECO:0000313" key="5">
    <source>
        <dbReference type="Proteomes" id="UP001193389"/>
    </source>
</evidence>
<feature type="signal peptide" evidence="2">
    <location>
        <begin position="1"/>
        <end position="20"/>
    </location>
</feature>
<sequence length="326" mass="33881">MKMFSFVAMIIFLFSLNGFAKDDQPTITKTFEMKEPGSLNASSSGGGVTVQTHDQPQVVIQAFVRKNNNLLAPNDPMVKEVLEAFDVNFSKNGSAVTAIVERKMRMNFWNNLGISLTIIVPKEMSCKVSSSGGGVKISGVKGTHDFSSSGGGVHLENVSGTTEARSSGGGVHVTNQNGDVRLSSSGGGVTIEDAQGSVFAQSSGGGVSLKNIKGNVEASSSGGGVNVSGECGSVKAKSSGGSVHVDIKNLSKNLTLESSGGGVDALIRNGKNLGLDLDLQSDRVNIDLQNFSGKAEKDRVKGTMNKGGISVYMHASGGNVNVRFEE</sequence>
<organism evidence="4 5">
    <name type="scientific">Aquipluma nitroreducens</name>
    <dbReference type="NCBI Taxonomy" id="2010828"/>
    <lineage>
        <taxon>Bacteria</taxon>
        <taxon>Pseudomonadati</taxon>
        <taxon>Bacteroidota</taxon>
        <taxon>Bacteroidia</taxon>
        <taxon>Marinilabiliales</taxon>
        <taxon>Prolixibacteraceae</taxon>
        <taxon>Aquipluma</taxon>
    </lineage>
</organism>
<dbReference type="AlphaFoldDB" id="A0A5K7SAC4"/>
<dbReference type="PANTHER" id="PTHR34094:SF1">
    <property type="entry name" value="PROTEIN FAM185A"/>
    <property type="match status" value="1"/>
</dbReference>
<reference evidence="4" key="1">
    <citation type="journal article" date="2020" name="Int. J. Syst. Evol. Microbiol.">
        <title>Aquipluma nitroreducens gen. nov. sp. nov., a novel facultatively anaerobic bacterium isolated from a freshwater lake.</title>
        <authorList>
            <person name="Watanabe M."/>
            <person name="Kojima H."/>
            <person name="Fukui M."/>
        </authorList>
    </citation>
    <scope>NUCLEOTIDE SEQUENCE</scope>
    <source>
        <strain evidence="4">MeG22</strain>
    </source>
</reference>
<evidence type="ECO:0000313" key="4">
    <source>
        <dbReference type="EMBL" id="BBE18419.1"/>
    </source>
</evidence>
<feature type="domain" description="DUF4097" evidence="3">
    <location>
        <begin position="115"/>
        <end position="323"/>
    </location>
</feature>
<dbReference type="EMBL" id="AP018694">
    <property type="protein sequence ID" value="BBE18419.1"/>
    <property type="molecule type" value="Genomic_DNA"/>
</dbReference>
<dbReference type="KEGG" id="anf:AQPE_2581"/>
<evidence type="ECO:0000256" key="2">
    <source>
        <dbReference type="SAM" id="SignalP"/>
    </source>
</evidence>
<evidence type="ECO:0000259" key="3">
    <source>
        <dbReference type="Pfam" id="PF13349"/>
    </source>
</evidence>
<dbReference type="RefSeq" id="WP_318346758.1">
    <property type="nucleotide sequence ID" value="NZ_AP018694.1"/>
</dbReference>
<name>A0A5K7SAC4_9BACT</name>
<keyword evidence="5" id="KW-1185">Reference proteome</keyword>
<feature type="region of interest" description="Disordered" evidence="1">
    <location>
        <begin position="159"/>
        <end position="179"/>
    </location>
</feature>